<feature type="compositionally biased region" description="Acidic residues" evidence="7">
    <location>
        <begin position="747"/>
        <end position="765"/>
    </location>
</feature>
<dbReference type="GO" id="GO:0008270">
    <property type="term" value="F:zinc ion binding"/>
    <property type="evidence" value="ECO:0007669"/>
    <property type="project" value="UniProtKB-KW"/>
</dbReference>
<dbReference type="SMART" id="SM00356">
    <property type="entry name" value="ZnF_C3H1"/>
    <property type="match status" value="3"/>
</dbReference>
<feature type="region of interest" description="Disordered" evidence="7">
    <location>
        <begin position="456"/>
        <end position="478"/>
    </location>
</feature>
<feature type="compositionally biased region" description="Basic and acidic residues" evidence="7">
    <location>
        <begin position="493"/>
        <end position="522"/>
    </location>
</feature>
<feature type="compositionally biased region" description="Acidic residues" evidence="7">
    <location>
        <begin position="772"/>
        <end position="806"/>
    </location>
</feature>
<dbReference type="SUPFAM" id="SSF90229">
    <property type="entry name" value="CCCH zinc finger"/>
    <property type="match status" value="1"/>
</dbReference>
<feature type="domain" description="C3H1-type" evidence="8">
    <location>
        <begin position="144"/>
        <end position="170"/>
    </location>
</feature>
<evidence type="ECO:0000256" key="2">
    <source>
        <dbReference type="ARBA" id="ARBA00022737"/>
    </source>
</evidence>
<keyword evidence="4 6" id="KW-0862">Zinc</keyword>
<protein>
    <recommendedName>
        <fullName evidence="8">C3H1-type domain-containing protein</fullName>
    </recommendedName>
</protein>
<feature type="compositionally biased region" description="Polar residues" evidence="7">
    <location>
        <begin position="704"/>
        <end position="725"/>
    </location>
</feature>
<keyword evidence="1 6" id="KW-0479">Metal-binding</keyword>
<dbReference type="InterPro" id="IPR041686">
    <property type="entry name" value="Znf-CCCH_3"/>
</dbReference>
<keyword evidence="2" id="KW-0677">Repeat</keyword>
<evidence type="ECO:0000256" key="4">
    <source>
        <dbReference type="ARBA" id="ARBA00022833"/>
    </source>
</evidence>
<feature type="compositionally biased region" description="Basic and acidic residues" evidence="7">
    <location>
        <begin position="686"/>
        <end position="695"/>
    </location>
</feature>
<feature type="compositionally biased region" description="Polar residues" evidence="7">
    <location>
        <begin position="736"/>
        <end position="745"/>
    </location>
</feature>
<dbReference type="Gene3D" id="4.10.1000.10">
    <property type="entry name" value="Zinc finger, CCCH-type"/>
    <property type="match status" value="2"/>
</dbReference>
<dbReference type="FunFam" id="4.10.1000.10:FF:000021">
    <property type="entry name" value="Zinc finger CCCH domain-containing protein 17"/>
    <property type="match status" value="1"/>
</dbReference>
<sequence length="817" mass="91208">MTMSVAGLRFIFDKRLLYLNSLSPRVYFSTQAYCCKNVLAALFKKSLALRLDLHPFFLPSKDSLIQGEASTTPQDFTRRTAMVAGTQQQSQQLLQTQPPQQQQLPISAEEEALKRNTDCVYFLASPLTCKKGSECEYRHSEYARINPRDCWYWLNGNCLNPKCSFRHPPLDGLLGTQAAPSVPSVGSGPPSSQAAAASAAAGTQNSSKQPVSCIFFQKGYCNKGDKCVFLHGPNSTHSMKVPQPSAPTFVSEPSIVKKAFGGLQKCTQEQRIPQANSSKLVVPPTKANNTLKVENAPSRNGVSFERVAPSVKAFDDKSLRFKTVNTPVINGNLTSRSSRSHIVNVSDDNSFQNGKDADEYLRESSPGFDVLVDDELRDPEYFHGEDQFGQGHDGRNVNLVDEYDMEKSADYGAAAEIDRERLRDSRGYDSYDHMQGQYAWDQHRVSSERLLVGPAQFDRRGYRKSHSPDNINESDLRHRLSKHRRVDGLRSVISHDHAVNNHVDDRNYRGSSRRDSHQKSQHEGALGGRLRGRIKLPGGSSTNSGDLPFDREFDRSRSRGRLSPSRPQISTNHGRFRDRLKGIAQDDYSNQDRNFRGLRPRRDDMDDESIDFSGPKRLSELKVGRVTETKEQSHLGKRKNTRMEASQHSEDLSFEGPKPLSEILKRKRGGADSAAFRSGNSVTEEDNQRENRKSNQGDFKGTRSAVSKQGNSVLSNEGESKSTTAEVVGIEDKGSNVLSSETPNANDEVEDGMIYDETIDQEFEAEDHGEYDYEQGEEGEFDGENVEGEEEYYEEGEGEGEGEGDDDFAKKIGVVFS</sequence>
<dbReference type="PANTHER" id="PTHR15725:SF14">
    <property type="entry name" value="ZINC FINGER CCCH DOMAIN-CONTAINING PROTEIN 11A"/>
    <property type="match status" value="1"/>
</dbReference>
<dbReference type="PANTHER" id="PTHR15725">
    <property type="entry name" value="ZN-FINGER, C-X8-C-X5-C-X3-H TYPE-CONTAINING"/>
    <property type="match status" value="1"/>
</dbReference>
<evidence type="ECO:0000256" key="5">
    <source>
        <dbReference type="ARBA" id="ARBA00023125"/>
    </source>
</evidence>
<evidence type="ECO:0000313" key="9">
    <source>
        <dbReference type="EMBL" id="KAF4347754.1"/>
    </source>
</evidence>
<comment type="caution">
    <text evidence="9">The sequence shown here is derived from an EMBL/GenBank/DDBJ whole genome shotgun (WGS) entry which is preliminary data.</text>
</comment>
<dbReference type="GO" id="GO:0003729">
    <property type="term" value="F:mRNA binding"/>
    <property type="evidence" value="ECO:0007669"/>
    <property type="project" value="TreeGrafter"/>
</dbReference>
<feature type="zinc finger region" description="C3H1-type" evidence="6">
    <location>
        <begin position="144"/>
        <end position="170"/>
    </location>
</feature>
<dbReference type="PROSITE" id="PS50103">
    <property type="entry name" value="ZF_C3H1"/>
    <property type="match status" value="3"/>
</dbReference>
<reference evidence="9 10" key="1">
    <citation type="journal article" date="2020" name="bioRxiv">
        <title>Sequence and annotation of 42 cannabis genomes reveals extensive copy number variation in cannabinoid synthesis and pathogen resistance genes.</title>
        <authorList>
            <person name="Mckernan K.J."/>
            <person name="Helbert Y."/>
            <person name="Kane L.T."/>
            <person name="Ebling H."/>
            <person name="Zhang L."/>
            <person name="Liu B."/>
            <person name="Eaton Z."/>
            <person name="Mclaughlin S."/>
            <person name="Kingan S."/>
            <person name="Baybayan P."/>
            <person name="Concepcion G."/>
            <person name="Jordan M."/>
            <person name="Riva A."/>
            <person name="Barbazuk W."/>
            <person name="Harkins T."/>
        </authorList>
    </citation>
    <scope>NUCLEOTIDE SEQUENCE [LARGE SCALE GENOMIC DNA]</scope>
    <source>
        <strain evidence="10">cv. Jamaican Lion 4</strain>
        <tissue evidence="9">Leaf</tissue>
    </source>
</reference>
<proteinExistence type="predicted"/>
<dbReference type="Pfam" id="PF00642">
    <property type="entry name" value="zf-CCCH"/>
    <property type="match status" value="1"/>
</dbReference>
<feature type="zinc finger region" description="C3H1-type" evidence="6">
    <location>
        <begin position="113"/>
        <end position="142"/>
    </location>
</feature>
<feature type="domain" description="C3H1-type" evidence="8">
    <location>
        <begin position="113"/>
        <end position="142"/>
    </location>
</feature>
<dbReference type="Pfam" id="PF15663">
    <property type="entry name" value="zf-CCCH_3"/>
    <property type="match status" value="1"/>
</dbReference>
<keyword evidence="5" id="KW-0238">DNA-binding</keyword>
<feature type="compositionally biased region" description="Basic and acidic residues" evidence="7">
    <location>
        <begin position="617"/>
        <end position="634"/>
    </location>
</feature>
<feature type="zinc finger region" description="C3H1-type" evidence="6">
    <location>
        <begin position="207"/>
        <end position="234"/>
    </location>
</feature>
<dbReference type="InterPro" id="IPR036855">
    <property type="entry name" value="Znf_CCCH_sf"/>
</dbReference>
<dbReference type="InterPro" id="IPR000571">
    <property type="entry name" value="Znf_CCCH"/>
</dbReference>
<feature type="region of interest" description="Disordered" evidence="7">
    <location>
        <begin position="491"/>
        <end position="809"/>
    </location>
</feature>
<dbReference type="EMBL" id="JAATIQ010000771">
    <property type="protein sequence ID" value="KAF4347754.1"/>
    <property type="molecule type" value="Genomic_DNA"/>
</dbReference>
<name>A0A7J6DNS6_CANSA</name>
<feature type="domain" description="C3H1-type" evidence="8">
    <location>
        <begin position="207"/>
        <end position="234"/>
    </location>
</feature>
<evidence type="ECO:0000256" key="7">
    <source>
        <dbReference type="SAM" id="MobiDB-lite"/>
    </source>
</evidence>
<evidence type="ECO:0000256" key="6">
    <source>
        <dbReference type="PROSITE-ProRule" id="PRU00723"/>
    </source>
</evidence>
<feature type="compositionally biased region" description="Basic and acidic residues" evidence="7">
    <location>
        <begin position="641"/>
        <end position="651"/>
    </location>
</feature>
<accession>A0A7J6DNS6</accession>
<evidence type="ECO:0000256" key="3">
    <source>
        <dbReference type="ARBA" id="ARBA00022771"/>
    </source>
</evidence>
<dbReference type="GO" id="GO:0003677">
    <property type="term" value="F:DNA binding"/>
    <property type="evidence" value="ECO:0007669"/>
    <property type="project" value="UniProtKB-KW"/>
</dbReference>
<dbReference type="Proteomes" id="UP000583929">
    <property type="component" value="Unassembled WGS sequence"/>
</dbReference>
<feature type="compositionally biased region" description="Basic and acidic residues" evidence="7">
    <location>
        <begin position="548"/>
        <end position="557"/>
    </location>
</feature>
<gene>
    <name evidence="9" type="ORF">G4B88_002945</name>
</gene>
<organism evidence="9 10">
    <name type="scientific">Cannabis sativa</name>
    <name type="common">Hemp</name>
    <name type="synonym">Marijuana</name>
    <dbReference type="NCBI Taxonomy" id="3483"/>
    <lineage>
        <taxon>Eukaryota</taxon>
        <taxon>Viridiplantae</taxon>
        <taxon>Streptophyta</taxon>
        <taxon>Embryophyta</taxon>
        <taxon>Tracheophyta</taxon>
        <taxon>Spermatophyta</taxon>
        <taxon>Magnoliopsida</taxon>
        <taxon>eudicotyledons</taxon>
        <taxon>Gunneridae</taxon>
        <taxon>Pentapetalae</taxon>
        <taxon>rosids</taxon>
        <taxon>fabids</taxon>
        <taxon>Rosales</taxon>
        <taxon>Cannabaceae</taxon>
        <taxon>Cannabis</taxon>
    </lineage>
</organism>
<evidence type="ECO:0000313" key="10">
    <source>
        <dbReference type="Proteomes" id="UP000583929"/>
    </source>
</evidence>
<keyword evidence="10" id="KW-1185">Reference proteome</keyword>
<keyword evidence="3 6" id="KW-0863">Zinc-finger</keyword>
<feature type="region of interest" description="Disordered" evidence="7">
    <location>
        <begin position="180"/>
        <end position="201"/>
    </location>
</feature>
<dbReference type="AlphaFoldDB" id="A0A7J6DNS6"/>
<evidence type="ECO:0000259" key="8">
    <source>
        <dbReference type="PROSITE" id="PS50103"/>
    </source>
</evidence>
<evidence type="ECO:0000256" key="1">
    <source>
        <dbReference type="ARBA" id="ARBA00022723"/>
    </source>
</evidence>